<dbReference type="Pfam" id="PF00702">
    <property type="entry name" value="Hydrolase"/>
    <property type="match status" value="1"/>
</dbReference>
<dbReference type="Proteomes" id="UP000245870">
    <property type="component" value="Unassembled WGS sequence"/>
</dbReference>
<protein>
    <submittedName>
        <fullName evidence="2">Putative hydrolase of the HAD superfamily</fullName>
    </submittedName>
</protein>
<keyword evidence="1 2" id="KW-0378">Hydrolase</keyword>
<name>A0A2U0ULM9_9BACT</name>
<dbReference type="InterPro" id="IPR006439">
    <property type="entry name" value="HAD-SF_hydro_IA"/>
</dbReference>
<proteinExistence type="predicted"/>
<evidence type="ECO:0000313" key="3">
    <source>
        <dbReference type="Proteomes" id="UP000245870"/>
    </source>
</evidence>
<dbReference type="InterPro" id="IPR023214">
    <property type="entry name" value="HAD_sf"/>
</dbReference>
<dbReference type="SUPFAM" id="SSF56784">
    <property type="entry name" value="HAD-like"/>
    <property type="match status" value="1"/>
</dbReference>
<gene>
    <name evidence="2" type="ORF">C7379_10268</name>
</gene>
<dbReference type="GO" id="GO:0016787">
    <property type="term" value="F:hydrolase activity"/>
    <property type="evidence" value="ECO:0007669"/>
    <property type="project" value="UniProtKB-KW"/>
</dbReference>
<dbReference type="InterPro" id="IPR036412">
    <property type="entry name" value="HAD-like_sf"/>
</dbReference>
<dbReference type="OrthoDB" id="9797415at2"/>
<dbReference type="SFLD" id="SFLDS00003">
    <property type="entry name" value="Haloacid_Dehalogenase"/>
    <property type="match status" value="1"/>
</dbReference>
<dbReference type="AlphaFoldDB" id="A0A2U0ULM9"/>
<dbReference type="PANTHER" id="PTHR43316">
    <property type="entry name" value="HYDROLASE, HALOACID DELAHOGENASE-RELATED"/>
    <property type="match status" value="1"/>
</dbReference>
<dbReference type="EMBL" id="QENY01000002">
    <property type="protein sequence ID" value="PVX58550.1"/>
    <property type="molecule type" value="Genomic_DNA"/>
</dbReference>
<dbReference type="NCBIfam" id="TIGR01549">
    <property type="entry name" value="HAD-SF-IA-v1"/>
    <property type="match status" value="1"/>
</dbReference>
<dbReference type="Gene3D" id="3.40.50.1000">
    <property type="entry name" value="HAD superfamily/HAD-like"/>
    <property type="match status" value="1"/>
</dbReference>
<dbReference type="SFLD" id="SFLDG01129">
    <property type="entry name" value="C1.5:_HAD__Beta-PGM__Phosphata"/>
    <property type="match status" value="1"/>
</dbReference>
<sequence>MIKGYIFDYGGTLDTAGCHWGQMLWHAYQRQNVPVSEQQFRDAYIHGERMLGREPLIRPDYTFHKTLATKIRLEMEQLCTSGAWNAHEDDFNNKHDAVLQDLYEQVKTITAYSGKVLKELSSMYPMVLVSNFYGNINVVLREFGLAQYFQDVVESSAVGIRKPDARIFSLGVKCLGMKPEEVMVVGDSFYKDVEPAIKIGCHAAWFKGEGWSNKIYDENLPDIIITDLAQLLDKK</sequence>
<dbReference type="InterPro" id="IPR023198">
    <property type="entry name" value="PGP-like_dom2"/>
</dbReference>
<accession>A0A2U0ULM9</accession>
<dbReference type="Gene3D" id="1.10.150.240">
    <property type="entry name" value="Putative phosphatase, domain 2"/>
    <property type="match status" value="1"/>
</dbReference>
<evidence type="ECO:0000256" key="1">
    <source>
        <dbReference type="ARBA" id="ARBA00022801"/>
    </source>
</evidence>
<organism evidence="2 3">
    <name type="scientific">Hallella colorans</name>
    <dbReference type="NCBI Taxonomy" id="1703337"/>
    <lineage>
        <taxon>Bacteria</taxon>
        <taxon>Pseudomonadati</taxon>
        <taxon>Bacteroidota</taxon>
        <taxon>Bacteroidia</taxon>
        <taxon>Bacteroidales</taxon>
        <taxon>Prevotellaceae</taxon>
        <taxon>Hallella</taxon>
    </lineage>
</organism>
<keyword evidence="3" id="KW-1185">Reference proteome</keyword>
<comment type="caution">
    <text evidence="2">The sequence shown here is derived from an EMBL/GenBank/DDBJ whole genome shotgun (WGS) entry which is preliminary data.</text>
</comment>
<reference evidence="2 3" key="1">
    <citation type="submission" date="2018-05" db="EMBL/GenBank/DDBJ databases">
        <title>Genomic Encyclopedia of Type Strains, Phase IV (KMG-IV): sequencing the most valuable type-strain genomes for metagenomic binning, comparative biology and taxonomic classification.</title>
        <authorList>
            <person name="Goeker M."/>
        </authorList>
    </citation>
    <scope>NUCLEOTIDE SEQUENCE [LARGE SCALE GENOMIC DNA]</scope>
    <source>
        <strain evidence="2 3">DSM 100333</strain>
    </source>
</reference>
<evidence type="ECO:0000313" key="2">
    <source>
        <dbReference type="EMBL" id="PVX58550.1"/>
    </source>
</evidence>
<dbReference type="InterPro" id="IPR051540">
    <property type="entry name" value="S-2-haloacid_dehalogenase"/>
</dbReference>
<dbReference type="PANTHER" id="PTHR43316:SF3">
    <property type="entry name" value="HALOACID DEHALOGENASE, TYPE II (AFU_ORTHOLOGUE AFUA_2G07750)-RELATED"/>
    <property type="match status" value="1"/>
</dbReference>
<dbReference type="RefSeq" id="WP_116615653.1">
    <property type="nucleotide sequence ID" value="NZ_QENY01000002.1"/>
</dbReference>